<organism evidence="4 5">
    <name type="scientific">Paenibacillus baimaensis</name>
    <dbReference type="NCBI Taxonomy" id="2982185"/>
    <lineage>
        <taxon>Bacteria</taxon>
        <taxon>Bacillati</taxon>
        <taxon>Bacillota</taxon>
        <taxon>Bacilli</taxon>
        <taxon>Bacillales</taxon>
        <taxon>Paenibacillaceae</taxon>
        <taxon>Paenibacillus</taxon>
    </lineage>
</organism>
<evidence type="ECO:0000256" key="1">
    <source>
        <dbReference type="ARBA" id="ARBA00022603"/>
    </source>
</evidence>
<evidence type="ECO:0000256" key="2">
    <source>
        <dbReference type="ARBA" id="ARBA00022679"/>
    </source>
</evidence>
<dbReference type="InterPro" id="IPR012263">
    <property type="entry name" value="M_m6A_EcoRV"/>
</dbReference>
<keyword evidence="1 4" id="KW-0489">Methyltransferase</keyword>
<dbReference type="InterPro" id="IPR012327">
    <property type="entry name" value="MeTrfase_D12"/>
</dbReference>
<comment type="caution">
    <text evidence="4">The sequence shown here is derived from an EMBL/GenBank/DDBJ whole genome shotgun (WGS) entry which is preliminary data.</text>
</comment>
<keyword evidence="5" id="KW-1185">Reference proteome</keyword>
<dbReference type="PRINTS" id="PR00505">
    <property type="entry name" value="D12N6MTFRASE"/>
</dbReference>
<accession>A0ABT2UFA3</accession>
<evidence type="ECO:0000256" key="3">
    <source>
        <dbReference type="ARBA" id="ARBA00022691"/>
    </source>
</evidence>
<keyword evidence="3" id="KW-0949">S-adenosyl-L-methionine</keyword>
<sequence>MDIKRVDINRSISISPLRYFGGKSFLAKEIKRYIPQSFRCWVDVCGGGGHMTTAMDIVPRRVEVFNDIDGELINFLLTLRSRKTDLIGALATLPTSRLLYESWLGQEIPEDRFERAVRYFYMLRQCLIPSPNSKSGFRYSKVKYSAFDYQNAVKRLDIFETRFRNVLIECLDYSEIIKRYDSTMTFFFCDAPYLGREHMYQGGFSWEDHVKLAKMLQSIEGKCIVTYYGDPEILELYQGWHYVTTKAKVGTVKKGALGQSRREETEFFFMNYIPDETGQQINLF</sequence>
<dbReference type="InterPro" id="IPR029063">
    <property type="entry name" value="SAM-dependent_MTases_sf"/>
</dbReference>
<evidence type="ECO:0000313" key="4">
    <source>
        <dbReference type="EMBL" id="MCU6793322.1"/>
    </source>
</evidence>
<dbReference type="GO" id="GO:0032259">
    <property type="term" value="P:methylation"/>
    <property type="evidence" value="ECO:0007669"/>
    <property type="project" value="UniProtKB-KW"/>
</dbReference>
<dbReference type="Proteomes" id="UP001652445">
    <property type="component" value="Unassembled WGS sequence"/>
</dbReference>
<proteinExistence type="predicted"/>
<dbReference type="PANTHER" id="PTHR30481">
    <property type="entry name" value="DNA ADENINE METHYLASE"/>
    <property type="match status" value="1"/>
</dbReference>
<protein>
    <submittedName>
        <fullName evidence="4">DNA adenine methylase</fullName>
    </submittedName>
</protein>
<evidence type="ECO:0000313" key="5">
    <source>
        <dbReference type="Proteomes" id="UP001652445"/>
    </source>
</evidence>
<dbReference type="PIRSF" id="PIRSF000398">
    <property type="entry name" value="M_m6A_EcoRV"/>
    <property type="match status" value="1"/>
</dbReference>
<name>A0ABT2UFA3_9BACL</name>
<reference evidence="4 5" key="1">
    <citation type="submission" date="2022-09" db="EMBL/GenBank/DDBJ databases">
        <authorList>
            <person name="Han X.L."/>
            <person name="Wang Q."/>
            <person name="Lu T."/>
        </authorList>
    </citation>
    <scope>NUCLEOTIDE SEQUENCE [LARGE SCALE GENOMIC DNA]</scope>
    <source>
        <strain evidence="4 5">WQ 127069</strain>
    </source>
</reference>
<dbReference type="GO" id="GO:0008168">
    <property type="term" value="F:methyltransferase activity"/>
    <property type="evidence" value="ECO:0007669"/>
    <property type="project" value="UniProtKB-KW"/>
</dbReference>
<keyword evidence="2" id="KW-0808">Transferase</keyword>
<dbReference type="Gene3D" id="3.40.50.150">
    <property type="entry name" value="Vaccinia Virus protein VP39"/>
    <property type="match status" value="2"/>
</dbReference>
<dbReference type="RefSeq" id="WP_262684626.1">
    <property type="nucleotide sequence ID" value="NZ_JAOQIO010000044.1"/>
</dbReference>
<gene>
    <name evidence="4" type="ORF">OB236_14505</name>
</gene>
<dbReference type="EMBL" id="JAOQIO010000044">
    <property type="protein sequence ID" value="MCU6793322.1"/>
    <property type="molecule type" value="Genomic_DNA"/>
</dbReference>
<dbReference type="SUPFAM" id="SSF53335">
    <property type="entry name" value="S-adenosyl-L-methionine-dependent methyltransferases"/>
    <property type="match status" value="1"/>
</dbReference>
<dbReference type="Pfam" id="PF02086">
    <property type="entry name" value="MethyltransfD12"/>
    <property type="match status" value="1"/>
</dbReference>